<accession>A0A7C8HYH2</accession>
<feature type="signal peptide" evidence="2">
    <location>
        <begin position="1"/>
        <end position="17"/>
    </location>
</feature>
<keyword evidence="2" id="KW-0732">Signal</keyword>
<dbReference type="OrthoDB" id="2342176at2759"/>
<proteinExistence type="predicted"/>
<dbReference type="Gene3D" id="2.70.50.70">
    <property type="match status" value="1"/>
</dbReference>
<keyword evidence="4" id="KW-1185">Reference proteome</keyword>
<feature type="region of interest" description="Disordered" evidence="1">
    <location>
        <begin position="345"/>
        <end position="376"/>
    </location>
</feature>
<sequence length="376" mass="39951">MYTSIISLFALAGIAHSHMRVCDPPVLMGDNNPNTPQGKADPFLNYPYGCCGKEEPGICRGHLDKLDGPEGAPVATWAAGQKVNFTLTGRSVESATYNEEGGTHWGGSCQAGFSVDKGKTFRVATTWQGNCPHREGSHLDPSSQTFDMTVPADLPAGERIIFAHTWINREKEFFMSCSVVTISGGSGEAPETPPDAPASSAAPYQPSGTPAPEEPEAPASSVKPPKSTRAPKPTPNPYGTQPAYPQPTSSVEEKSEFSLEGCTCACPAQTWSEACSCYGCDSPATKRHLVERRALELHRRNLELAAAPVRRAESVAWAKRPLMLLTIDNDDAKLAALGTPKCTSAGDPAEVEFPNPGPEVVDTDGQAPLQKPNCSG</sequence>
<dbReference type="PANTHER" id="PTHR36182:SF1">
    <property type="entry name" value="PROTEIN, PUTATIVE (AFU_ORTHOLOGUE AFUA_6G10930)-RELATED"/>
    <property type="match status" value="1"/>
</dbReference>
<evidence type="ECO:0008006" key="5">
    <source>
        <dbReference type="Google" id="ProtNLM"/>
    </source>
</evidence>
<dbReference type="Proteomes" id="UP000481861">
    <property type="component" value="Unassembled WGS sequence"/>
</dbReference>
<dbReference type="AlphaFoldDB" id="A0A7C8HYH2"/>
<gene>
    <name evidence="3" type="ORF">BDV95DRAFT_267478</name>
</gene>
<dbReference type="EMBL" id="JAADJZ010000038">
    <property type="protein sequence ID" value="KAF2864908.1"/>
    <property type="molecule type" value="Genomic_DNA"/>
</dbReference>
<feature type="chain" id="PRO_5028882850" description="Chitin-binding type-4 domain-containing protein" evidence="2">
    <location>
        <begin position="18"/>
        <end position="376"/>
    </location>
</feature>
<comment type="caution">
    <text evidence="3">The sequence shown here is derived from an EMBL/GenBank/DDBJ whole genome shotgun (WGS) entry which is preliminary data.</text>
</comment>
<dbReference type="PANTHER" id="PTHR36182">
    <property type="entry name" value="PROTEIN, PUTATIVE (AFU_ORTHOLOGUE AFUA_6G10930)-RELATED"/>
    <property type="match status" value="1"/>
</dbReference>
<feature type="compositionally biased region" description="Low complexity" evidence="1">
    <location>
        <begin position="197"/>
        <end position="227"/>
    </location>
</feature>
<protein>
    <recommendedName>
        <fullName evidence="5">Chitin-binding type-4 domain-containing protein</fullName>
    </recommendedName>
</protein>
<evidence type="ECO:0000256" key="1">
    <source>
        <dbReference type="SAM" id="MobiDB-lite"/>
    </source>
</evidence>
<evidence type="ECO:0000256" key="2">
    <source>
        <dbReference type="SAM" id="SignalP"/>
    </source>
</evidence>
<feature type="region of interest" description="Disordered" evidence="1">
    <location>
        <begin position="184"/>
        <end position="252"/>
    </location>
</feature>
<evidence type="ECO:0000313" key="4">
    <source>
        <dbReference type="Proteomes" id="UP000481861"/>
    </source>
</evidence>
<reference evidence="3 4" key="1">
    <citation type="submission" date="2020-01" db="EMBL/GenBank/DDBJ databases">
        <authorList>
            <consortium name="DOE Joint Genome Institute"/>
            <person name="Haridas S."/>
            <person name="Albert R."/>
            <person name="Binder M."/>
            <person name="Bloem J."/>
            <person name="Labutti K."/>
            <person name="Salamov A."/>
            <person name="Andreopoulos B."/>
            <person name="Baker S.E."/>
            <person name="Barry K."/>
            <person name="Bills G."/>
            <person name="Bluhm B.H."/>
            <person name="Cannon C."/>
            <person name="Castanera R."/>
            <person name="Culley D.E."/>
            <person name="Daum C."/>
            <person name="Ezra D."/>
            <person name="Gonzalez J.B."/>
            <person name="Henrissat B."/>
            <person name="Kuo A."/>
            <person name="Liang C."/>
            <person name="Lipzen A."/>
            <person name="Lutzoni F."/>
            <person name="Magnuson J."/>
            <person name="Mondo S."/>
            <person name="Nolan M."/>
            <person name="Ohm R."/>
            <person name="Pangilinan J."/>
            <person name="Park H.-J.H."/>
            <person name="Ramirez L."/>
            <person name="Alfaro M."/>
            <person name="Sun H."/>
            <person name="Tritt A."/>
            <person name="Yoshinaga Y."/>
            <person name="Zwiers L.-H.L."/>
            <person name="Turgeon B.G."/>
            <person name="Goodwin S.B."/>
            <person name="Spatafora J.W."/>
            <person name="Crous P.W."/>
            <person name="Grigoriev I.V."/>
        </authorList>
    </citation>
    <scope>NUCLEOTIDE SEQUENCE [LARGE SCALE GENOMIC DNA]</scope>
    <source>
        <strain evidence="3 4">CBS 611.86</strain>
    </source>
</reference>
<name>A0A7C8HYH2_9PLEO</name>
<organism evidence="3 4">
    <name type="scientific">Massariosphaeria phaeospora</name>
    <dbReference type="NCBI Taxonomy" id="100035"/>
    <lineage>
        <taxon>Eukaryota</taxon>
        <taxon>Fungi</taxon>
        <taxon>Dikarya</taxon>
        <taxon>Ascomycota</taxon>
        <taxon>Pezizomycotina</taxon>
        <taxon>Dothideomycetes</taxon>
        <taxon>Pleosporomycetidae</taxon>
        <taxon>Pleosporales</taxon>
        <taxon>Pleosporales incertae sedis</taxon>
        <taxon>Massariosphaeria</taxon>
    </lineage>
</organism>
<evidence type="ECO:0000313" key="3">
    <source>
        <dbReference type="EMBL" id="KAF2864908.1"/>
    </source>
</evidence>